<evidence type="ECO:0000256" key="1">
    <source>
        <dbReference type="SAM" id="Phobius"/>
    </source>
</evidence>
<dbReference type="Proteomes" id="UP000828390">
    <property type="component" value="Unassembled WGS sequence"/>
</dbReference>
<protein>
    <submittedName>
        <fullName evidence="2">Uncharacterized protein</fullName>
    </submittedName>
</protein>
<evidence type="ECO:0000313" key="3">
    <source>
        <dbReference type="Proteomes" id="UP000828390"/>
    </source>
</evidence>
<organism evidence="2 3">
    <name type="scientific">Dreissena polymorpha</name>
    <name type="common">Zebra mussel</name>
    <name type="synonym">Mytilus polymorpha</name>
    <dbReference type="NCBI Taxonomy" id="45954"/>
    <lineage>
        <taxon>Eukaryota</taxon>
        <taxon>Metazoa</taxon>
        <taxon>Spiralia</taxon>
        <taxon>Lophotrochozoa</taxon>
        <taxon>Mollusca</taxon>
        <taxon>Bivalvia</taxon>
        <taxon>Autobranchia</taxon>
        <taxon>Heteroconchia</taxon>
        <taxon>Euheterodonta</taxon>
        <taxon>Imparidentia</taxon>
        <taxon>Neoheterodontei</taxon>
        <taxon>Myida</taxon>
        <taxon>Dreissenoidea</taxon>
        <taxon>Dreissenidae</taxon>
        <taxon>Dreissena</taxon>
    </lineage>
</organism>
<keyword evidence="1" id="KW-0812">Transmembrane</keyword>
<comment type="caution">
    <text evidence="2">The sequence shown here is derived from an EMBL/GenBank/DDBJ whole genome shotgun (WGS) entry which is preliminary data.</text>
</comment>
<accession>A0A9D4DST7</accession>
<evidence type="ECO:0000313" key="2">
    <source>
        <dbReference type="EMBL" id="KAH3753990.1"/>
    </source>
</evidence>
<gene>
    <name evidence="2" type="ORF">DPMN_188647</name>
</gene>
<dbReference type="EMBL" id="JAIWYP010000010">
    <property type="protein sequence ID" value="KAH3753990.1"/>
    <property type="molecule type" value="Genomic_DNA"/>
</dbReference>
<keyword evidence="1" id="KW-1133">Transmembrane helix</keyword>
<reference evidence="2" key="2">
    <citation type="submission" date="2020-11" db="EMBL/GenBank/DDBJ databases">
        <authorList>
            <person name="McCartney M.A."/>
            <person name="Auch B."/>
            <person name="Kono T."/>
            <person name="Mallez S."/>
            <person name="Becker A."/>
            <person name="Gohl D.M."/>
            <person name="Silverstein K.A.T."/>
            <person name="Koren S."/>
            <person name="Bechman K.B."/>
            <person name="Herman A."/>
            <person name="Abrahante J.E."/>
            <person name="Garbe J."/>
        </authorList>
    </citation>
    <scope>NUCLEOTIDE SEQUENCE</scope>
    <source>
        <strain evidence="2">Duluth1</strain>
        <tissue evidence="2">Whole animal</tissue>
    </source>
</reference>
<keyword evidence="1" id="KW-0472">Membrane</keyword>
<name>A0A9D4DST7_DREPO</name>
<dbReference type="AlphaFoldDB" id="A0A9D4DST7"/>
<keyword evidence="3" id="KW-1185">Reference proteome</keyword>
<sequence>MKLLSDVEVKMGATVQLMSHLVLLLNVFVGFVRIDQSTSSSIYKHGNQNLQYETHSGYTGLTR</sequence>
<proteinExistence type="predicted"/>
<feature type="transmembrane region" description="Helical" evidence="1">
    <location>
        <begin position="12"/>
        <end position="34"/>
    </location>
</feature>
<reference evidence="2" key="1">
    <citation type="journal article" date="2019" name="bioRxiv">
        <title>The Genome of the Zebra Mussel, Dreissena polymorpha: A Resource for Invasive Species Research.</title>
        <authorList>
            <person name="McCartney M.A."/>
            <person name="Auch B."/>
            <person name="Kono T."/>
            <person name="Mallez S."/>
            <person name="Zhang Y."/>
            <person name="Obille A."/>
            <person name="Becker A."/>
            <person name="Abrahante J.E."/>
            <person name="Garbe J."/>
            <person name="Badalamenti J.P."/>
            <person name="Herman A."/>
            <person name="Mangelson H."/>
            <person name="Liachko I."/>
            <person name="Sullivan S."/>
            <person name="Sone E.D."/>
            <person name="Koren S."/>
            <person name="Silverstein K.A.T."/>
            <person name="Beckman K.B."/>
            <person name="Gohl D.M."/>
        </authorList>
    </citation>
    <scope>NUCLEOTIDE SEQUENCE</scope>
    <source>
        <strain evidence="2">Duluth1</strain>
        <tissue evidence="2">Whole animal</tissue>
    </source>
</reference>